<dbReference type="Pfam" id="PF07690">
    <property type="entry name" value="MFS_1"/>
    <property type="match status" value="1"/>
</dbReference>
<dbReference type="SUPFAM" id="SSF103473">
    <property type="entry name" value="MFS general substrate transporter"/>
    <property type="match status" value="1"/>
</dbReference>
<comment type="subcellular location">
    <subcellularLocation>
        <location evidence="1">Membrane</location>
        <topology evidence="1">Multi-pass membrane protein</topology>
    </subcellularLocation>
</comment>
<organism evidence="7 8">
    <name type="scientific">Stereum hirsutum (strain FP-91666)</name>
    <name type="common">White-rot fungus</name>
    <dbReference type="NCBI Taxonomy" id="721885"/>
    <lineage>
        <taxon>Eukaryota</taxon>
        <taxon>Fungi</taxon>
        <taxon>Dikarya</taxon>
        <taxon>Basidiomycota</taxon>
        <taxon>Agaricomycotina</taxon>
        <taxon>Agaricomycetes</taxon>
        <taxon>Russulales</taxon>
        <taxon>Stereaceae</taxon>
        <taxon>Stereum</taxon>
    </lineage>
</organism>
<name>R7RYM2_STEHR</name>
<dbReference type="Gene3D" id="1.20.1250.20">
    <property type="entry name" value="MFS general substrate transporter like domains"/>
    <property type="match status" value="1"/>
</dbReference>
<dbReference type="AlphaFoldDB" id="R7RYM2"/>
<keyword evidence="2" id="KW-0813">Transport</keyword>
<dbReference type="PANTHER" id="PTHR43791:SF70">
    <property type="entry name" value="MAJOR FACILITATOR SUPERFAMILY (MFS) PROFILE DOMAIN-CONTAINING PROTEIN"/>
    <property type="match status" value="1"/>
</dbReference>
<dbReference type="Proteomes" id="UP000053927">
    <property type="component" value="Unassembled WGS sequence"/>
</dbReference>
<dbReference type="GO" id="GO:0022857">
    <property type="term" value="F:transmembrane transporter activity"/>
    <property type="evidence" value="ECO:0007669"/>
    <property type="project" value="InterPro"/>
</dbReference>
<evidence type="ECO:0000313" key="7">
    <source>
        <dbReference type="EMBL" id="EIM80424.1"/>
    </source>
</evidence>
<evidence type="ECO:0000256" key="2">
    <source>
        <dbReference type="ARBA" id="ARBA00022448"/>
    </source>
</evidence>
<dbReference type="eggNOG" id="KOG2533">
    <property type="taxonomic scope" value="Eukaryota"/>
</dbReference>
<feature type="transmembrane region" description="Helical" evidence="6">
    <location>
        <begin position="168"/>
        <end position="185"/>
    </location>
</feature>
<feature type="transmembrane region" description="Helical" evidence="6">
    <location>
        <begin position="331"/>
        <end position="351"/>
    </location>
</feature>
<keyword evidence="5 6" id="KW-0472">Membrane</keyword>
<keyword evidence="3 6" id="KW-0812">Transmembrane</keyword>
<reference evidence="8" key="1">
    <citation type="journal article" date="2012" name="Science">
        <title>The Paleozoic origin of enzymatic lignin decomposition reconstructed from 31 fungal genomes.</title>
        <authorList>
            <person name="Floudas D."/>
            <person name="Binder M."/>
            <person name="Riley R."/>
            <person name="Barry K."/>
            <person name="Blanchette R.A."/>
            <person name="Henrissat B."/>
            <person name="Martinez A.T."/>
            <person name="Otillar R."/>
            <person name="Spatafora J.W."/>
            <person name="Yadav J.S."/>
            <person name="Aerts A."/>
            <person name="Benoit I."/>
            <person name="Boyd A."/>
            <person name="Carlson A."/>
            <person name="Copeland A."/>
            <person name="Coutinho P.M."/>
            <person name="de Vries R.P."/>
            <person name="Ferreira P."/>
            <person name="Findley K."/>
            <person name="Foster B."/>
            <person name="Gaskell J."/>
            <person name="Glotzer D."/>
            <person name="Gorecki P."/>
            <person name="Heitman J."/>
            <person name="Hesse C."/>
            <person name="Hori C."/>
            <person name="Igarashi K."/>
            <person name="Jurgens J.A."/>
            <person name="Kallen N."/>
            <person name="Kersten P."/>
            <person name="Kohler A."/>
            <person name="Kuees U."/>
            <person name="Kumar T.K.A."/>
            <person name="Kuo A."/>
            <person name="LaButti K."/>
            <person name="Larrondo L.F."/>
            <person name="Lindquist E."/>
            <person name="Ling A."/>
            <person name="Lombard V."/>
            <person name="Lucas S."/>
            <person name="Lundell T."/>
            <person name="Martin R."/>
            <person name="McLaughlin D.J."/>
            <person name="Morgenstern I."/>
            <person name="Morin E."/>
            <person name="Murat C."/>
            <person name="Nagy L.G."/>
            <person name="Nolan M."/>
            <person name="Ohm R.A."/>
            <person name="Patyshakuliyeva A."/>
            <person name="Rokas A."/>
            <person name="Ruiz-Duenas F.J."/>
            <person name="Sabat G."/>
            <person name="Salamov A."/>
            <person name="Samejima M."/>
            <person name="Schmutz J."/>
            <person name="Slot J.C."/>
            <person name="St John F."/>
            <person name="Stenlid J."/>
            <person name="Sun H."/>
            <person name="Sun S."/>
            <person name="Syed K."/>
            <person name="Tsang A."/>
            <person name="Wiebenga A."/>
            <person name="Young D."/>
            <person name="Pisabarro A."/>
            <person name="Eastwood D.C."/>
            <person name="Martin F."/>
            <person name="Cullen D."/>
            <person name="Grigoriev I.V."/>
            <person name="Hibbett D.S."/>
        </authorList>
    </citation>
    <scope>NUCLEOTIDE SEQUENCE [LARGE SCALE GENOMIC DNA]</scope>
    <source>
        <strain evidence="8">FP-91666</strain>
    </source>
</reference>
<keyword evidence="8" id="KW-1185">Reference proteome</keyword>
<accession>R7RYM2</accession>
<sequence>MSGAESLASIDKEKHPHGLTVALPSVSEEKLHETEVGYNIYKETTEQGLDWTVKEEGWILRRIDIWILPCFCLTQGLAFLDKTALNYGNLFGMKADLHVTSSQFSWFASAFYLGASRYLVAAEPSNWLLQRYPTGKVMGIMTFFWGIIVIPGLGLMTPMWWRLQEQPYCFNGVAGILGGFLSYGLGHATHASVPTWALIFLVLGAVTTLWGIYLFFMLPDSPVNARFFDERQKAIAVKRVAANRTGIKNKQFKMYQVREAFVDPKTYILFLASIAAQIPNGVVSNFSSIIIKGMGFTTFQTVLLDIPSSVLQIVSLVGSGYLAGKFKNSRAVMMFIGNSTCIIAAACLTYAPQDQKWGRLVAYWFTSFQSVGFAMSLVMVSANVGGYTKRQVVTALTFIVHVSTLHLHCSQNIAGPHVLLDSEEDIGYPTATKAMMSGYVAKTALHLALGFYMFFENRRRDLDAEQEGTKVSDGERSRLAEEAGMADITERDNKWFRYVL</sequence>
<evidence type="ECO:0000256" key="5">
    <source>
        <dbReference type="ARBA" id="ARBA00023136"/>
    </source>
</evidence>
<dbReference type="KEGG" id="shs:STEHIDRAFT_68069"/>
<evidence type="ECO:0000256" key="3">
    <source>
        <dbReference type="ARBA" id="ARBA00022692"/>
    </source>
</evidence>
<evidence type="ECO:0000256" key="4">
    <source>
        <dbReference type="ARBA" id="ARBA00022989"/>
    </source>
</evidence>
<dbReference type="InterPro" id="IPR036259">
    <property type="entry name" value="MFS_trans_sf"/>
</dbReference>
<feature type="transmembrane region" description="Helical" evidence="6">
    <location>
        <begin position="140"/>
        <end position="161"/>
    </location>
</feature>
<keyword evidence="4 6" id="KW-1133">Transmembrane helix</keyword>
<dbReference type="RefSeq" id="XP_007310382.1">
    <property type="nucleotide sequence ID" value="XM_007310320.1"/>
</dbReference>
<protein>
    <submittedName>
        <fullName evidence="7">MFS general substrate transporter</fullName>
    </submittedName>
</protein>
<dbReference type="OMA" id="ACMAYLP"/>
<evidence type="ECO:0000256" key="1">
    <source>
        <dbReference type="ARBA" id="ARBA00004141"/>
    </source>
</evidence>
<dbReference type="PANTHER" id="PTHR43791">
    <property type="entry name" value="PERMEASE-RELATED"/>
    <property type="match status" value="1"/>
</dbReference>
<feature type="transmembrane region" description="Helical" evidence="6">
    <location>
        <begin position="363"/>
        <end position="380"/>
    </location>
</feature>
<dbReference type="OrthoDB" id="6730379at2759"/>
<gene>
    <name evidence="7" type="ORF">STEHIDRAFT_68069</name>
</gene>
<feature type="transmembrane region" description="Helical" evidence="6">
    <location>
        <begin position="434"/>
        <end position="455"/>
    </location>
</feature>
<feature type="transmembrane region" description="Helical" evidence="6">
    <location>
        <begin position="392"/>
        <end position="414"/>
    </location>
</feature>
<evidence type="ECO:0000256" key="6">
    <source>
        <dbReference type="SAM" id="Phobius"/>
    </source>
</evidence>
<evidence type="ECO:0000313" key="8">
    <source>
        <dbReference type="Proteomes" id="UP000053927"/>
    </source>
</evidence>
<feature type="transmembrane region" description="Helical" evidence="6">
    <location>
        <begin position="267"/>
        <end position="291"/>
    </location>
</feature>
<proteinExistence type="predicted"/>
<dbReference type="EMBL" id="JH687398">
    <property type="protein sequence ID" value="EIM80424.1"/>
    <property type="molecule type" value="Genomic_DNA"/>
</dbReference>
<dbReference type="GO" id="GO:0016020">
    <property type="term" value="C:membrane"/>
    <property type="evidence" value="ECO:0007669"/>
    <property type="project" value="UniProtKB-SubCell"/>
</dbReference>
<feature type="transmembrane region" description="Helical" evidence="6">
    <location>
        <begin position="303"/>
        <end position="324"/>
    </location>
</feature>
<dbReference type="InterPro" id="IPR011701">
    <property type="entry name" value="MFS"/>
</dbReference>
<dbReference type="GeneID" id="18806410"/>
<feature type="transmembrane region" description="Helical" evidence="6">
    <location>
        <begin position="197"/>
        <end position="218"/>
    </location>
</feature>